<dbReference type="PROSITE" id="PS50109">
    <property type="entry name" value="HIS_KIN"/>
    <property type="match status" value="1"/>
</dbReference>
<dbReference type="Pfam" id="PF00072">
    <property type="entry name" value="Response_reg"/>
    <property type="match status" value="1"/>
</dbReference>
<evidence type="ECO:0000256" key="6">
    <source>
        <dbReference type="ARBA" id="ARBA00022553"/>
    </source>
</evidence>
<dbReference type="SMART" id="SM00448">
    <property type="entry name" value="REC"/>
    <property type="match status" value="1"/>
</dbReference>
<dbReference type="SMART" id="SM00388">
    <property type="entry name" value="HisKA"/>
    <property type="match status" value="1"/>
</dbReference>
<sequence length="1152" mass="124717">MERRIASMASPLGALKALERNLKRERRVFAMLIALLAFAGLVAACVAAFSIGAASLSSQAAQLRTITAQTNEFVSRRYNFLSSLRLLFSLQEEGTFTPPPAPAAQQRCAPAFAGLAGAPELRALCERAAQRASDISLNAPMLFVLLDGSAAWQYQLAPDPHSARHEPLREGADDARMLVDAALLRMSARGIDPLGSGRWRDVTWFRPPAGLGFSPQLVLAAATVLKDDKPYALVITSVDLAALPHARATSSPDIEPTLFDGDGTMLAGTLSAPAAQYVDRVVAARPVERFHLLPRFGWVLREQPLEYQFGHYTLALPWDAQFALIRTPLAVILLMTAALVALLVALARYWNRHVLERTYAEATRALEGELLNHLLVQATPVGLCIVRQRDFEIVIANQIVRNVLGLDTHATRLPGALCVEFEKHMPDSPSTDAETPIHVLPFSLVREDGESVHLEITYAPASMNREDVMFCAFADMSKHYEAERLLREAKRTSDEAARSKVSFFAAMSHEIRTPLASLVGNIELVARGPLAPEQQARVQAMQVSSSELLQIVSDVLDFSKIDVGAMTLSEEPESIAVLLVRIALAHAPLAARAQLPFYLVMDRAIPARLYFDPVRLAQIVNNLLSNAFKFTHSGKIVLRAHWRDEALEISVADSGVGMADSLKARLFQPFTQGDEHRLTEARGTGLGLSICGRLAKLMHGRCEVESTLGVGTRVIVTLPLRTDGTLTAGEEWTLPDVHPAMLCRAPENHEWLTNLFDPKVSTPTWLNANEPPPREGTWDYLLATGEHSAEEVERLWGSTANVVWLRQDGPLVPLSRADGSVEVSLYSLAGIRTATQMLRERPGAAANAPAAMLSGVGHGVGSRAASAEAQALQGSDFRRLNVLIAEDNLLNRSLLRDQLRTLGANVTEAKDGEEALARLDDAHVDVVLTDLNMPKMNGYELLHAARAKQAALPVYAVSGNALPEQIAQGRQSGFTDYLSKPVPLAELARVLADVAANLRDAAQAAVAAPATAQPLAAHAGSRPQTSQPGIGQPQMGQPEMGQPDDDGGDGVPRFPALSPAMVPLFVEQADHDIADYAQIASARDFQRLSDWAHRVSGGLAVLGPSMLNEACLELRATLREAGRWTDEAGELSEAVAAELEALREQAATRDSA</sequence>
<dbReference type="Gene3D" id="1.10.287.130">
    <property type="match status" value="1"/>
</dbReference>
<evidence type="ECO:0000259" key="19">
    <source>
        <dbReference type="PROSITE" id="PS50894"/>
    </source>
</evidence>
<evidence type="ECO:0000256" key="14">
    <source>
        <dbReference type="PROSITE-ProRule" id="PRU00110"/>
    </source>
</evidence>
<dbReference type="InterPro" id="IPR001789">
    <property type="entry name" value="Sig_transdc_resp-reg_receiver"/>
</dbReference>
<evidence type="ECO:0000256" key="7">
    <source>
        <dbReference type="ARBA" id="ARBA00022679"/>
    </source>
</evidence>
<keyword evidence="4" id="KW-1003">Cell membrane</keyword>
<feature type="domain" description="HPt" evidence="19">
    <location>
        <begin position="1054"/>
        <end position="1152"/>
    </location>
</feature>
<keyword evidence="21" id="KW-1185">Reference proteome</keyword>
<feature type="domain" description="Response regulatory" evidence="18">
    <location>
        <begin position="881"/>
        <end position="995"/>
    </location>
</feature>
<keyword evidence="10" id="KW-0067">ATP-binding</keyword>
<keyword evidence="13" id="KW-0472">Membrane</keyword>
<dbReference type="SUPFAM" id="SSF55874">
    <property type="entry name" value="ATPase domain of HSP90 chaperone/DNA topoisomerase II/histidine kinase"/>
    <property type="match status" value="1"/>
</dbReference>
<comment type="caution">
    <text evidence="20">The sequence shown here is derived from an EMBL/GenBank/DDBJ whole genome shotgun (WGS) entry which is preliminary data.</text>
</comment>
<evidence type="ECO:0000256" key="8">
    <source>
        <dbReference type="ARBA" id="ARBA00022692"/>
    </source>
</evidence>
<dbReference type="PROSITE" id="PS50110">
    <property type="entry name" value="RESPONSE_REGULATORY"/>
    <property type="match status" value="1"/>
</dbReference>
<dbReference type="PRINTS" id="PR00344">
    <property type="entry name" value="BCTRLSENSOR"/>
</dbReference>
<evidence type="ECO:0000256" key="3">
    <source>
        <dbReference type="ARBA" id="ARBA00012438"/>
    </source>
</evidence>
<feature type="modified residue" description="4-aspartylphosphate" evidence="15">
    <location>
        <position position="930"/>
    </location>
</feature>
<dbReference type="InterPro" id="IPR003661">
    <property type="entry name" value="HisK_dim/P_dom"/>
</dbReference>
<evidence type="ECO:0000256" key="4">
    <source>
        <dbReference type="ARBA" id="ARBA00022475"/>
    </source>
</evidence>
<dbReference type="OrthoDB" id="9796305at2"/>
<evidence type="ECO:0000256" key="11">
    <source>
        <dbReference type="ARBA" id="ARBA00022989"/>
    </source>
</evidence>
<dbReference type="InterPro" id="IPR036641">
    <property type="entry name" value="HPT_dom_sf"/>
</dbReference>
<evidence type="ECO:0000256" key="1">
    <source>
        <dbReference type="ARBA" id="ARBA00000085"/>
    </source>
</evidence>
<dbReference type="Gene3D" id="1.20.120.160">
    <property type="entry name" value="HPT domain"/>
    <property type="match status" value="1"/>
</dbReference>
<evidence type="ECO:0000259" key="17">
    <source>
        <dbReference type="PROSITE" id="PS50109"/>
    </source>
</evidence>
<dbReference type="InterPro" id="IPR004358">
    <property type="entry name" value="Sig_transdc_His_kin-like_C"/>
</dbReference>
<comment type="catalytic activity">
    <reaction evidence="1">
        <text>ATP + protein L-histidine = ADP + protein N-phospho-L-histidine.</text>
        <dbReference type="EC" id="2.7.13.3"/>
    </reaction>
</comment>
<dbReference type="PROSITE" id="PS50894">
    <property type="entry name" value="HPT"/>
    <property type="match status" value="1"/>
</dbReference>
<dbReference type="Gene3D" id="3.30.565.10">
    <property type="entry name" value="Histidine kinase-like ATPase, C-terminal domain"/>
    <property type="match status" value="1"/>
</dbReference>
<dbReference type="SUPFAM" id="SSF47384">
    <property type="entry name" value="Homodimeric domain of signal transducing histidine kinase"/>
    <property type="match status" value="1"/>
</dbReference>
<keyword evidence="9 20" id="KW-0418">Kinase</keyword>
<feature type="region of interest" description="Disordered" evidence="16">
    <location>
        <begin position="1014"/>
        <end position="1053"/>
    </location>
</feature>
<evidence type="ECO:0000256" key="9">
    <source>
        <dbReference type="ARBA" id="ARBA00022777"/>
    </source>
</evidence>
<evidence type="ECO:0000256" key="2">
    <source>
        <dbReference type="ARBA" id="ARBA00004429"/>
    </source>
</evidence>
<keyword evidence="5" id="KW-0997">Cell inner membrane</keyword>
<proteinExistence type="predicted"/>
<evidence type="ECO:0000259" key="18">
    <source>
        <dbReference type="PROSITE" id="PS50110"/>
    </source>
</evidence>
<accession>A0A4R5MF91</accession>
<evidence type="ECO:0000256" key="15">
    <source>
        <dbReference type="PROSITE-ProRule" id="PRU00169"/>
    </source>
</evidence>
<dbReference type="InterPro" id="IPR036097">
    <property type="entry name" value="HisK_dim/P_sf"/>
</dbReference>
<keyword evidence="11" id="KW-1133">Transmembrane helix</keyword>
<feature type="domain" description="Histidine kinase" evidence="17">
    <location>
        <begin position="506"/>
        <end position="722"/>
    </location>
</feature>
<dbReference type="SUPFAM" id="SSF52172">
    <property type="entry name" value="CheY-like"/>
    <property type="match status" value="1"/>
</dbReference>
<keyword evidence="12" id="KW-0902">Two-component regulatory system</keyword>
<keyword evidence="6 15" id="KW-0597">Phosphoprotein</keyword>
<dbReference type="GO" id="GO:0005886">
    <property type="term" value="C:plasma membrane"/>
    <property type="evidence" value="ECO:0007669"/>
    <property type="project" value="UniProtKB-SubCell"/>
</dbReference>
<evidence type="ECO:0000256" key="5">
    <source>
        <dbReference type="ARBA" id="ARBA00022519"/>
    </source>
</evidence>
<evidence type="ECO:0000313" key="21">
    <source>
        <dbReference type="Proteomes" id="UP000295722"/>
    </source>
</evidence>
<keyword evidence="8" id="KW-0812">Transmembrane</keyword>
<dbReference type="InterPro" id="IPR036890">
    <property type="entry name" value="HATPase_C_sf"/>
</dbReference>
<dbReference type="Pfam" id="PF02518">
    <property type="entry name" value="HATPase_c"/>
    <property type="match status" value="1"/>
</dbReference>
<dbReference type="Pfam" id="PF01627">
    <property type="entry name" value="Hpt"/>
    <property type="match status" value="1"/>
</dbReference>
<dbReference type="CDD" id="cd17546">
    <property type="entry name" value="REC_hyHK_CKI1_RcsC-like"/>
    <property type="match status" value="1"/>
</dbReference>
<feature type="modified residue" description="Phosphohistidine" evidence="14">
    <location>
        <position position="1093"/>
    </location>
</feature>
<dbReference type="InterPro" id="IPR005467">
    <property type="entry name" value="His_kinase_dom"/>
</dbReference>
<dbReference type="SMART" id="SM00387">
    <property type="entry name" value="HATPase_c"/>
    <property type="match status" value="1"/>
</dbReference>
<dbReference type="Gene3D" id="3.40.50.2300">
    <property type="match status" value="1"/>
</dbReference>
<dbReference type="Proteomes" id="UP000295722">
    <property type="component" value="Unassembled WGS sequence"/>
</dbReference>
<dbReference type="InterPro" id="IPR003594">
    <property type="entry name" value="HATPase_dom"/>
</dbReference>
<reference evidence="20 21" key="1">
    <citation type="submission" date="2019-03" db="EMBL/GenBank/DDBJ databases">
        <title>Paraburkholderia sp. 4M-K11, isolated from subtropical forest soil.</title>
        <authorList>
            <person name="Gao Z.-H."/>
            <person name="Qiu L.-H."/>
        </authorList>
    </citation>
    <scope>NUCLEOTIDE SEQUENCE [LARGE SCALE GENOMIC DNA]</scope>
    <source>
        <strain evidence="20 21">4M-K11</strain>
    </source>
</reference>
<dbReference type="EC" id="2.7.13.3" evidence="3"/>
<comment type="subcellular location">
    <subcellularLocation>
        <location evidence="2">Cell inner membrane</location>
        <topology evidence="2">Multi-pass membrane protein</topology>
    </subcellularLocation>
</comment>
<dbReference type="AlphaFoldDB" id="A0A4R5MF91"/>
<dbReference type="GO" id="GO:0000155">
    <property type="term" value="F:phosphorelay sensor kinase activity"/>
    <property type="evidence" value="ECO:0007669"/>
    <property type="project" value="InterPro"/>
</dbReference>
<keyword evidence="7" id="KW-0808">Transferase</keyword>
<evidence type="ECO:0000256" key="13">
    <source>
        <dbReference type="ARBA" id="ARBA00023136"/>
    </source>
</evidence>
<organism evidence="20 21">
    <name type="scientific">Paraburkholderia silviterrae</name>
    <dbReference type="NCBI Taxonomy" id="2528715"/>
    <lineage>
        <taxon>Bacteria</taxon>
        <taxon>Pseudomonadati</taxon>
        <taxon>Pseudomonadota</taxon>
        <taxon>Betaproteobacteria</taxon>
        <taxon>Burkholderiales</taxon>
        <taxon>Burkholderiaceae</taxon>
        <taxon>Paraburkholderia</taxon>
    </lineage>
</organism>
<evidence type="ECO:0000256" key="16">
    <source>
        <dbReference type="SAM" id="MobiDB-lite"/>
    </source>
</evidence>
<evidence type="ECO:0000256" key="12">
    <source>
        <dbReference type="ARBA" id="ARBA00023012"/>
    </source>
</evidence>
<dbReference type="EMBL" id="SMRP01000001">
    <property type="protein sequence ID" value="TDG25913.1"/>
    <property type="molecule type" value="Genomic_DNA"/>
</dbReference>
<name>A0A4R5MF91_9BURK</name>
<dbReference type="Pfam" id="PF00512">
    <property type="entry name" value="HisKA"/>
    <property type="match status" value="1"/>
</dbReference>
<evidence type="ECO:0000313" key="20">
    <source>
        <dbReference type="EMBL" id="TDG25913.1"/>
    </source>
</evidence>
<dbReference type="PANTHER" id="PTHR43047">
    <property type="entry name" value="TWO-COMPONENT HISTIDINE PROTEIN KINASE"/>
    <property type="match status" value="1"/>
</dbReference>
<protein>
    <recommendedName>
        <fullName evidence="3">histidine kinase</fullName>
        <ecNumber evidence="3">2.7.13.3</ecNumber>
    </recommendedName>
</protein>
<dbReference type="CDD" id="cd00082">
    <property type="entry name" value="HisKA"/>
    <property type="match status" value="1"/>
</dbReference>
<keyword evidence="10" id="KW-0547">Nucleotide-binding</keyword>
<dbReference type="InterPro" id="IPR008207">
    <property type="entry name" value="Sig_transdc_His_kin_Hpt_dom"/>
</dbReference>
<feature type="compositionally biased region" description="Low complexity" evidence="16">
    <location>
        <begin position="1027"/>
        <end position="1041"/>
    </location>
</feature>
<gene>
    <name evidence="20" type="ORF">EYW47_00655</name>
</gene>
<dbReference type="SUPFAM" id="SSF47226">
    <property type="entry name" value="Histidine-containing phosphotransfer domain, HPT domain"/>
    <property type="match status" value="1"/>
</dbReference>
<evidence type="ECO:0000256" key="10">
    <source>
        <dbReference type="ARBA" id="ARBA00022840"/>
    </source>
</evidence>
<dbReference type="CDD" id="cd16922">
    <property type="entry name" value="HATPase_EvgS-ArcB-TorS-like"/>
    <property type="match status" value="1"/>
</dbReference>
<dbReference type="InterPro" id="IPR011006">
    <property type="entry name" value="CheY-like_superfamily"/>
</dbReference>